<proteinExistence type="predicted"/>
<accession>A0A2P5DET2</accession>
<dbReference type="Proteomes" id="UP000237105">
    <property type="component" value="Unassembled WGS sequence"/>
</dbReference>
<dbReference type="OrthoDB" id="10585988at2759"/>
<organism evidence="2 3">
    <name type="scientific">Parasponia andersonii</name>
    <name type="common">Sponia andersonii</name>
    <dbReference type="NCBI Taxonomy" id="3476"/>
    <lineage>
        <taxon>Eukaryota</taxon>
        <taxon>Viridiplantae</taxon>
        <taxon>Streptophyta</taxon>
        <taxon>Embryophyta</taxon>
        <taxon>Tracheophyta</taxon>
        <taxon>Spermatophyta</taxon>
        <taxon>Magnoliopsida</taxon>
        <taxon>eudicotyledons</taxon>
        <taxon>Gunneridae</taxon>
        <taxon>Pentapetalae</taxon>
        <taxon>rosids</taxon>
        <taxon>fabids</taxon>
        <taxon>Rosales</taxon>
        <taxon>Cannabaceae</taxon>
        <taxon>Parasponia</taxon>
    </lineage>
</organism>
<evidence type="ECO:0000256" key="1">
    <source>
        <dbReference type="SAM" id="Phobius"/>
    </source>
</evidence>
<evidence type="ECO:0000313" key="2">
    <source>
        <dbReference type="EMBL" id="PON71799.1"/>
    </source>
</evidence>
<keyword evidence="3" id="KW-1185">Reference proteome</keyword>
<reference evidence="3" key="1">
    <citation type="submission" date="2016-06" db="EMBL/GenBank/DDBJ databases">
        <title>Parallel loss of symbiosis genes in relatives of nitrogen-fixing non-legume Parasponia.</title>
        <authorList>
            <person name="Van Velzen R."/>
            <person name="Holmer R."/>
            <person name="Bu F."/>
            <person name="Rutten L."/>
            <person name="Van Zeijl A."/>
            <person name="Liu W."/>
            <person name="Santuari L."/>
            <person name="Cao Q."/>
            <person name="Sharma T."/>
            <person name="Shen D."/>
            <person name="Roswanjaya Y."/>
            <person name="Wardhani T."/>
            <person name="Kalhor M.S."/>
            <person name="Jansen J."/>
            <person name="Van den Hoogen J."/>
            <person name="Gungor B."/>
            <person name="Hartog M."/>
            <person name="Hontelez J."/>
            <person name="Verver J."/>
            <person name="Yang W.-C."/>
            <person name="Schijlen E."/>
            <person name="Repin R."/>
            <person name="Schilthuizen M."/>
            <person name="Schranz E."/>
            <person name="Heidstra R."/>
            <person name="Miyata K."/>
            <person name="Fedorova E."/>
            <person name="Kohlen W."/>
            <person name="Bisseling T."/>
            <person name="Smit S."/>
            <person name="Geurts R."/>
        </authorList>
    </citation>
    <scope>NUCLEOTIDE SEQUENCE [LARGE SCALE GENOMIC DNA]</scope>
    <source>
        <strain evidence="3">cv. WU1-14</strain>
    </source>
</reference>
<evidence type="ECO:0000313" key="3">
    <source>
        <dbReference type="Proteomes" id="UP000237105"/>
    </source>
</evidence>
<comment type="caution">
    <text evidence="2">The sequence shown here is derived from an EMBL/GenBank/DDBJ whole genome shotgun (WGS) entry which is preliminary data.</text>
</comment>
<feature type="transmembrane region" description="Helical" evidence="1">
    <location>
        <begin position="7"/>
        <end position="28"/>
    </location>
</feature>
<gene>
    <name evidence="2" type="ORF">PanWU01x14_069860</name>
</gene>
<feature type="transmembrane region" description="Helical" evidence="1">
    <location>
        <begin position="66"/>
        <end position="97"/>
    </location>
</feature>
<protein>
    <recommendedName>
        <fullName evidence="4">Transmembrane protein</fullName>
    </recommendedName>
</protein>
<keyword evidence="1" id="KW-0472">Membrane</keyword>
<feature type="transmembrane region" description="Helical" evidence="1">
    <location>
        <begin position="34"/>
        <end position="54"/>
    </location>
</feature>
<name>A0A2P5DET2_PARAD</name>
<keyword evidence="1" id="KW-1133">Transmembrane helix</keyword>
<dbReference type="EMBL" id="JXTB01000042">
    <property type="protein sequence ID" value="PON71799.1"/>
    <property type="molecule type" value="Genomic_DNA"/>
</dbReference>
<sequence length="100" mass="11577">MLDHFIVVFSLVLHYMTILIRFYFYVAFLSLCKITAIASFVATALSFLSFFRSVSSDLHKFSQCIYIKFFVLVTTTLILITFLTVLILVLIVLMIFFNVV</sequence>
<evidence type="ECO:0008006" key="4">
    <source>
        <dbReference type="Google" id="ProtNLM"/>
    </source>
</evidence>
<dbReference type="AlphaFoldDB" id="A0A2P5DET2"/>
<keyword evidence="1" id="KW-0812">Transmembrane</keyword>